<evidence type="ECO:0000313" key="4">
    <source>
        <dbReference type="Proteomes" id="UP001142610"/>
    </source>
</evidence>
<dbReference type="SUPFAM" id="SSF50037">
    <property type="entry name" value="C-terminal domain of transcriptional repressors"/>
    <property type="match status" value="1"/>
</dbReference>
<dbReference type="EMBL" id="JANIBC010000001">
    <property type="protein sequence ID" value="MCQ8183934.1"/>
    <property type="molecule type" value="Genomic_DNA"/>
</dbReference>
<dbReference type="InterPro" id="IPR008988">
    <property type="entry name" value="Transcriptional_repressor_C"/>
</dbReference>
<dbReference type="InterPro" id="IPR038157">
    <property type="entry name" value="FeoA_core_dom"/>
</dbReference>
<dbReference type="PANTHER" id="PTHR42954:SF2">
    <property type="entry name" value="FE(2+) TRANSPORT PROTEIN A"/>
    <property type="match status" value="1"/>
</dbReference>
<feature type="domain" description="Ferrous iron transporter FeoA-like" evidence="2">
    <location>
        <begin position="5"/>
        <end position="78"/>
    </location>
</feature>
<dbReference type="AlphaFoldDB" id="A0A9X2L6D5"/>
<dbReference type="Proteomes" id="UP001142610">
    <property type="component" value="Unassembled WGS sequence"/>
</dbReference>
<dbReference type="InterPro" id="IPR007167">
    <property type="entry name" value="Fe-transptr_FeoA-like"/>
</dbReference>
<evidence type="ECO:0000256" key="1">
    <source>
        <dbReference type="ARBA" id="ARBA00023004"/>
    </source>
</evidence>
<name>A0A9X2L6D5_9PROT</name>
<dbReference type="InterPro" id="IPR052713">
    <property type="entry name" value="FeoA"/>
</dbReference>
<comment type="caution">
    <text evidence="3">The sequence shown here is derived from an EMBL/GenBank/DDBJ whole genome shotgun (WGS) entry which is preliminary data.</text>
</comment>
<reference evidence="3" key="1">
    <citation type="submission" date="2022-07" db="EMBL/GenBank/DDBJ databases">
        <title>Parvularcula maris sp. nov., an algicidal bacterium isolated from seawater.</title>
        <authorList>
            <person name="Li F."/>
        </authorList>
    </citation>
    <scope>NUCLEOTIDE SEQUENCE</scope>
    <source>
        <strain evidence="3">BGMRC 0090</strain>
    </source>
</reference>
<keyword evidence="1" id="KW-0408">Iron</keyword>
<accession>A0A9X2L6D5</accession>
<dbReference type="GO" id="GO:0046914">
    <property type="term" value="F:transition metal ion binding"/>
    <property type="evidence" value="ECO:0007669"/>
    <property type="project" value="InterPro"/>
</dbReference>
<dbReference type="SMART" id="SM00899">
    <property type="entry name" value="FeoA"/>
    <property type="match status" value="1"/>
</dbReference>
<protein>
    <submittedName>
        <fullName evidence="3">Ferrous iron transport protein A</fullName>
    </submittedName>
</protein>
<evidence type="ECO:0000313" key="3">
    <source>
        <dbReference type="EMBL" id="MCQ8183934.1"/>
    </source>
</evidence>
<gene>
    <name evidence="3" type="ORF">NOG11_00890</name>
</gene>
<proteinExistence type="predicted"/>
<organism evidence="3 4">
    <name type="scientific">Parvularcula maris</name>
    <dbReference type="NCBI Taxonomy" id="2965077"/>
    <lineage>
        <taxon>Bacteria</taxon>
        <taxon>Pseudomonadati</taxon>
        <taxon>Pseudomonadota</taxon>
        <taxon>Alphaproteobacteria</taxon>
        <taxon>Parvularculales</taxon>
        <taxon>Parvularculaceae</taxon>
        <taxon>Parvularcula</taxon>
    </lineage>
</organism>
<dbReference type="Gene3D" id="2.30.30.90">
    <property type="match status" value="1"/>
</dbReference>
<evidence type="ECO:0000259" key="2">
    <source>
        <dbReference type="SMART" id="SM00899"/>
    </source>
</evidence>
<keyword evidence="4" id="KW-1185">Reference proteome</keyword>
<sequence length="79" mass="8504">MQAFFPLSQSKLRAPARIVSFRGDEALTAQLQEQGFATGETVEVQSRGLFGGSPLAVRLGRTVIALRKSEADALMVEPV</sequence>
<dbReference type="PANTHER" id="PTHR42954">
    <property type="entry name" value="FE(2+) TRANSPORT PROTEIN A"/>
    <property type="match status" value="1"/>
</dbReference>
<dbReference type="RefSeq" id="WP_256617738.1">
    <property type="nucleotide sequence ID" value="NZ_JANIBC010000001.1"/>
</dbReference>
<dbReference type="Pfam" id="PF04023">
    <property type="entry name" value="FeoA"/>
    <property type="match status" value="1"/>
</dbReference>